<keyword evidence="4 6" id="KW-1133">Transmembrane helix</keyword>
<dbReference type="Pfam" id="PF00892">
    <property type="entry name" value="EamA"/>
    <property type="match status" value="1"/>
</dbReference>
<sequence length="247" mass="27270">MERLGLRTVTGKAKVVGTLIGIGGAMLLTFYKGLEIKLWRTNVHLVKQQGQLYRYHPHDGNRVLGALLSVGSSLSYASWLIIQAKMSERYPSPYSSTALMSVMGSIQAVVFSLCMERDWREWKLGWNVRLLTVAYSGIIGSGVMVALISWCVSKRGPLFVSVFNPLVMILVAIVGSLMLDEKLYLGSVLGAVLIVCGLYAVLWGKAEEMKRMNKLMPSDDTQAQAIEIISSANVDANDKIRLEIARE</sequence>
<accession>A0AAD3XLD1</accession>
<feature type="transmembrane region" description="Helical" evidence="6">
    <location>
        <begin position="158"/>
        <end position="178"/>
    </location>
</feature>
<gene>
    <name evidence="8" type="ORF">Nepgr_010480</name>
</gene>
<evidence type="ECO:0000256" key="3">
    <source>
        <dbReference type="ARBA" id="ARBA00022692"/>
    </source>
</evidence>
<protein>
    <recommendedName>
        <fullName evidence="6">WAT1-related protein</fullName>
    </recommendedName>
</protein>
<feature type="transmembrane region" description="Helical" evidence="6">
    <location>
        <begin position="133"/>
        <end position="151"/>
    </location>
</feature>
<dbReference type="SUPFAM" id="SSF103481">
    <property type="entry name" value="Multidrug resistance efflux transporter EmrE"/>
    <property type="match status" value="1"/>
</dbReference>
<comment type="caution">
    <text evidence="8">The sequence shown here is derived from an EMBL/GenBank/DDBJ whole genome shotgun (WGS) entry which is preliminary data.</text>
</comment>
<keyword evidence="3 6" id="KW-0812">Transmembrane</keyword>
<dbReference type="InterPro" id="IPR037185">
    <property type="entry name" value="EmrE-like"/>
</dbReference>
<evidence type="ECO:0000256" key="6">
    <source>
        <dbReference type="RuleBase" id="RU363077"/>
    </source>
</evidence>
<dbReference type="GO" id="GO:0016020">
    <property type="term" value="C:membrane"/>
    <property type="evidence" value="ECO:0007669"/>
    <property type="project" value="UniProtKB-SubCell"/>
</dbReference>
<dbReference type="PANTHER" id="PTHR31218">
    <property type="entry name" value="WAT1-RELATED PROTEIN"/>
    <property type="match status" value="1"/>
</dbReference>
<proteinExistence type="inferred from homology"/>
<comment type="similarity">
    <text evidence="2 6">Belongs to the drug/metabolite transporter (DMT) superfamily. Plant drug/metabolite exporter (P-DME) (TC 2.A.7.4) family.</text>
</comment>
<evidence type="ECO:0000256" key="5">
    <source>
        <dbReference type="ARBA" id="ARBA00023136"/>
    </source>
</evidence>
<dbReference type="AlphaFoldDB" id="A0AAD3XLD1"/>
<evidence type="ECO:0000313" key="8">
    <source>
        <dbReference type="EMBL" id="GMH08640.1"/>
    </source>
</evidence>
<evidence type="ECO:0000313" key="9">
    <source>
        <dbReference type="Proteomes" id="UP001279734"/>
    </source>
</evidence>
<feature type="transmembrane region" description="Helical" evidence="6">
    <location>
        <begin position="94"/>
        <end position="113"/>
    </location>
</feature>
<evidence type="ECO:0000256" key="2">
    <source>
        <dbReference type="ARBA" id="ARBA00007635"/>
    </source>
</evidence>
<organism evidence="8 9">
    <name type="scientific">Nepenthes gracilis</name>
    <name type="common">Slender pitcher plant</name>
    <dbReference type="NCBI Taxonomy" id="150966"/>
    <lineage>
        <taxon>Eukaryota</taxon>
        <taxon>Viridiplantae</taxon>
        <taxon>Streptophyta</taxon>
        <taxon>Embryophyta</taxon>
        <taxon>Tracheophyta</taxon>
        <taxon>Spermatophyta</taxon>
        <taxon>Magnoliopsida</taxon>
        <taxon>eudicotyledons</taxon>
        <taxon>Gunneridae</taxon>
        <taxon>Pentapetalae</taxon>
        <taxon>Caryophyllales</taxon>
        <taxon>Nepenthaceae</taxon>
        <taxon>Nepenthes</taxon>
    </lineage>
</organism>
<feature type="transmembrane region" description="Helical" evidence="6">
    <location>
        <begin position="184"/>
        <end position="204"/>
    </location>
</feature>
<comment type="subcellular location">
    <subcellularLocation>
        <location evidence="1 6">Membrane</location>
        <topology evidence="1 6">Multi-pass membrane protein</topology>
    </subcellularLocation>
</comment>
<dbReference type="GO" id="GO:0022857">
    <property type="term" value="F:transmembrane transporter activity"/>
    <property type="evidence" value="ECO:0007669"/>
    <property type="project" value="InterPro"/>
</dbReference>
<feature type="transmembrane region" description="Helical" evidence="6">
    <location>
        <begin position="63"/>
        <end position="82"/>
    </location>
</feature>
<reference evidence="8" key="1">
    <citation type="submission" date="2023-05" db="EMBL/GenBank/DDBJ databases">
        <title>Nepenthes gracilis genome sequencing.</title>
        <authorList>
            <person name="Fukushima K."/>
        </authorList>
    </citation>
    <scope>NUCLEOTIDE SEQUENCE</scope>
    <source>
        <strain evidence="8">SING2019-196</strain>
    </source>
</reference>
<dbReference type="InterPro" id="IPR000620">
    <property type="entry name" value="EamA_dom"/>
</dbReference>
<feature type="domain" description="EamA" evidence="7">
    <location>
        <begin position="64"/>
        <end position="202"/>
    </location>
</feature>
<name>A0AAD3XLD1_NEPGR</name>
<evidence type="ECO:0000256" key="4">
    <source>
        <dbReference type="ARBA" id="ARBA00022989"/>
    </source>
</evidence>
<evidence type="ECO:0000259" key="7">
    <source>
        <dbReference type="Pfam" id="PF00892"/>
    </source>
</evidence>
<dbReference type="InterPro" id="IPR030184">
    <property type="entry name" value="WAT1-related"/>
</dbReference>
<keyword evidence="9" id="KW-1185">Reference proteome</keyword>
<feature type="transmembrane region" description="Helical" evidence="6">
    <location>
        <begin position="12"/>
        <end position="31"/>
    </location>
</feature>
<dbReference type="EMBL" id="BSYO01000008">
    <property type="protein sequence ID" value="GMH08640.1"/>
    <property type="molecule type" value="Genomic_DNA"/>
</dbReference>
<evidence type="ECO:0000256" key="1">
    <source>
        <dbReference type="ARBA" id="ARBA00004141"/>
    </source>
</evidence>
<keyword evidence="5 6" id="KW-0472">Membrane</keyword>
<dbReference type="Proteomes" id="UP001279734">
    <property type="component" value="Unassembled WGS sequence"/>
</dbReference>